<dbReference type="SUPFAM" id="SSF53613">
    <property type="entry name" value="Ribokinase-like"/>
    <property type="match status" value="1"/>
</dbReference>
<keyword evidence="7 17" id="KW-0067">ATP-binding</keyword>
<evidence type="ECO:0000256" key="3">
    <source>
        <dbReference type="ARBA" id="ARBA00006001"/>
    </source>
</evidence>
<dbReference type="PANTHER" id="PTHR12592">
    <property type="entry name" value="ATP-DEPENDENT (S)-NAD(P)H-HYDRATE DEHYDRATASE FAMILY MEMBER"/>
    <property type="match status" value="1"/>
</dbReference>
<evidence type="ECO:0000313" key="22">
    <source>
        <dbReference type="EMBL" id="OUP68953.1"/>
    </source>
</evidence>
<feature type="binding site" evidence="18">
    <location>
        <position position="139"/>
    </location>
    <ligand>
        <name>K(+)</name>
        <dbReference type="ChEBI" id="CHEBI:29103"/>
    </ligand>
</feature>
<evidence type="ECO:0000256" key="13">
    <source>
        <dbReference type="ARBA" id="ARBA00023268"/>
    </source>
</evidence>
<comment type="catalytic activity">
    <reaction evidence="1 18 19">
        <text>(6R)-NADHX = (6S)-NADHX</text>
        <dbReference type="Rhea" id="RHEA:32215"/>
        <dbReference type="ChEBI" id="CHEBI:64074"/>
        <dbReference type="ChEBI" id="CHEBI:64075"/>
        <dbReference type="EC" id="5.1.99.6"/>
    </reaction>
</comment>
<dbReference type="PROSITE" id="PS01050">
    <property type="entry name" value="YJEF_C_2"/>
    <property type="match status" value="1"/>
</dbReference>
<comment type="similarity">
    <text evidence="3 19">In the N-terminal section; belongs to the NnrE/AIBP family.</text>
</comment>
<dbReference type="HAMAP" id="MF_01965">
    <property type="entry name" value="NADHX_dehydratase"/>
    <property type="match status" value="1"/>
</dbReference>
<evidence type="ECO:0000259" key="20">
    <source>
        <dbReference type="PROSITE" id="PS51383"/>
    </source>
</evidence>
<evidence type="ECO:0000256" key="2">
    <source>
        <dbReference type="ARBA" id="ARBA00000909"/>
    </source>
</evidence>
<dbReference type="Gene3D" id="3.40.50.10260">
    <property type="entry name" value="YjeF N-terminal domain"/>
    <property type="match status" value="1"/>
</dbReference>
<dbReference type="GO" id="GO:0005524">
    <property type="term" value="F:ATP binding"/>
    <property type="evidence" value="ECO:0007669"/>
    <property type="project" value="UniProtKB-UniRule"/>
</dbReference>
<feature type="binding site" evidence="17">
    <location>
        <position position="462"/>
    </location>
    <ligand>
        <name>AMP</name>
        <dbReference type="ChEBI" id="CHEBI:456215"/>
    </ligand>
</feature>
<dbReference type="Pfam" id="PF01256">
    <property type="entry name" value="Carb_kinase"/>
    <property type="match status" value="1"/>
</dbReference>
<feature type="binding site" evidence="18">
    <location>
        <position position="172"/>
    </location>
    <ligand>
        <name>(6S)-NADPHX</name>
        <dbReference type="ChEBI" id="CHEBI:64076"/>
    </ligand>
</feature>
<comment type="catalytic activity">
    <reaction evidence="2 18 19">
        <text>(6R)-NADPHX = (6S)-NADPHX</text>
        <dbReference type="Rhea" id="RHEA:32227"/>
        <dbReference type="ChEBI" id="CHEBI:64076"/>
        <dbReference type="ChEBI" id="CHEBI:64077"/>
        <dbReference type="EC" id="5.1.99.6"/>
    </reaction>
</comment>
<dbReference type="Proteomes" id="UP000196386">
    <property type="component" value="Unassembled WGS sequence"/>
</dbReference>
<feature type="binding site" evidence="17">
    <location>
        <position position="396"/>
    </location>
    <ligand>
        <name>(6S)-NADPHX</name>
        <dbReference type="ChEBI" id="CHEBI:64076"/>
    </ligand>
</feature>
<dbReference type="PROSITE" id="PS51385">
    <property type="entry name" value="YJEF_N"/>
    <property type="match status" value="1"/>
</dbReference>
<evidence type="ECO:0000256" key="4">
    <source>
        <dbReference type="ARBA" id="ARBA00009524"/>
    </source>
</evidence>
<comment type="caution">
    <text evidence="22">The sequence shown here is derived from an EMBL/GenBank/DDBJ whole genome shotgun (WGS) entry which is preliminary data.</text>
</comment>
<dbReference type="InterPro" id="IPR030677">
    <property type="entry name" value="Nnr"/>
</dbReference>
<dbReference type="Pfam" id="PF03853">
    <property type="entry name" value="YjeF_N"/>
    <property type="match status" value="1"/>
</dbReference>
<dbReference type="NCBIfam" id="TIGR00197">
    <property type="entry name" value="yjeF_nterm"/>
    <property type="match status" value="1"/>
</dbReference>
<comment type="similarity">
    <text evidence="18">Belongs to the NnrE/AIBP family.</text>
</comment>
<evidence type="ECO:0000256" key="16">
    <source>
        <dbReference type="ARBA" id="ARBA00049209"/>
    </source>
</evidence>
<name>A0A1Y4MYL8_9FIRM</name>
<comment type="catalytic activity">
    <reaction evidence="15 17 19">
        <text>(6S)-NADHX + ADP = AMP + phosphate + NADH + H(+)</text>
        <dbReference type="Rhea" id="RHEA:32223"/>
        <dbReference type="ChEBI" id="CHEBI:15378"/>
        <dbReference type="ChEBI" id="CHEBI:43474"/>
        <dbReference type="ChEBI" id="CHEBI:57945"/>
        <dbReference type="ChEBI" id="CHEBI:64074"/>
        <dbReference type="ChEBI" id="CHEBI:456215"/>
        <dbReference type="ChEBI" id="CHEBI:456216"/>
        <dbReference type="EC" id="4.2.1.136"/>
    </reaction>
</comment>
<keyword evidence="11 18" id="KW-0413">Isomerase</keyword>
<comment type="similarity">
    <text evidence="4 19">In the C-terminal section; belongs to the NnrD/CARKD family.</text>
</comment>
<comment type="function">
    <text evidence="17">Catalyzes the dehydration of the S-form of NAD(P)HX at the expense of ADP, which is converted to AMP. Together with NAD(P)HX epimerase, which catalyzes the epimerization of the S- and R-forms, the enzyme allows the repair of both epimers of NAD(P)HX, a damaged form of NAD(P)H that is a result of enzymatic or heat-dependent hydration.</text>
</comment>
<gene>
    <name evidence="17" type="primary">nnrD</name>
    <name evidence="18" type="synonym">nnrE</name>
    <name evidence="22" type="ORF">B5F11_11430</name>
</gene>
<evidence type="ECO:0000256" key="14">
    <source>
        <dbReference type="ARBA" id="ARBA00025153"/>
    </source>
</evidence>
<evidence type="ECO:0000256" key="10">
    <source>
        <dbReference type="ARBA" id="ARBA00023027"/>
    </source>
</evidence>
<comment type="cofactor">
    <cofactor evidence="17">
        <name>Mg(2+)</name>
        <dbReference type="ChEBI" id="CHEBI:18420"/>
    </cofactor>
</comment>
<feature type="binding site" evidence="17">
    <location>
        <position position="345"/>
    </location>
    <ligand>
        <name>(6S)-NADPHX</name>
        <dbReference type="ChEBI" id="CHEBI:64076"/>
    </ligand>
</feature>
<keyword evidence="12 17" id="KW-0456">Lyase</keyword>
<dbReference type="PROSITE" id="PS51383">
    <property type="entry name" value="YJEF_C_3"/>
    <property type="match status" value="1"/>
</dbReference>
<dbReference type="Gene3D" id="3.40.1190.20">
    <property type="match status" value="1"/>
</dbReference>
<comment type="function">
    <text evidence="14 19">Bifunctional enzyme that catalyzes the epimerization of the S- and R-forms of NAD(P)HX and the dehydration of the S-form of NAD(P)HX at the expense of ADP, which is converted to AMP. This allows the repair of both epimers of NAD(P)HX, a damaged form of NAD(P)H that is a result of enzymatic or heat-dependent hydration.</text>
</comment>
<evidence type="ECO:0000256" key="12">
    <source>
        <dbReference type="ARBA" id="ARBA00023239"/>
    </source>
</evidence>
<dbReference type="AlphaFoldDB" id="A0A1Y4MYL8"/>
<dbReference type="InterPro" id="IPR036652">
    <property type="entry name" value="YjeF_N_dom_sf"/>
</dbReference>
<dbReference type="GO" id="GO:0052856">
    <property type="term" value="F:NAD(P)HX epimerase activity"/>
    <property type="evidence" value="ECO:0007669"/>
    <property type="project" value="UniProtKB-UniRule"/>
</dbReference>
<feature type="binding site" evidence="18">
    <location>
        <begin position="70"/>
        <end position="74"/>
    </location>
    <ligand>
        <name>(6S)-NADPHX</name>
        <dbReference type="ChEBI" id="CHEBI:64076"/>
    </ligand>
</feature>
<feature type="binding site" evidence="18">
    <location>
        <position position="71"/>
    </location>
    <ligand>
        <name>K(+)</name>
        <dbReference type="ChEBI" id="CHEBI:29103"/>
    </ligand>
</feature>
<comment type="similarity">
    <text evidence="17">Belongs to the NnrD/CARKD family.</text>
</comment>
<reference evidence="23" key="1">
    <citation type="submission" date="2017-04" db="EMBL/GenBank/DDBJ databases">
        <title>Function of individual gut microbiota members based on whole genome sequencing of pure cultures obtained from chicken caecum.</title>
        <authorList>
            <person name="Medvecky M."/>
            <person name="Cejkova D."/>
            <person name="Polansky O."/>
            <person name="Karasova D."/>
            <person name="Kubasova T."/>
            <person name="Cizek A."/>
            <person name="Rychlik I."/>
        </authorList>
    </citation>
    <scope>NUCLEOTIDE SEQUENCE [LARGE SCALE GENOMIC DNA]</scope>
    <source>
        <strain evidence="23">An175</strain>
    </source>
</reference>
<comment type="catalytic activity">
    <reaction evidence="16 17 19">
        <text>(6S)-NADPHX + ADP = AMP + phosphate + NADPH + H(+)</text>
        <dbReference type="Rhea" id="RHEA:32235"/>
        <dbReference type="ChEBI" id="CHEBI:15378"/>
        <dbReference type="ChEBI" id="CHEBI:43474"/>
        <dbReference type="ChEBI" id="CHEBI:57783"/>
        <dbReference type="ChEBI" id="CHEBI:64076"/>
        <dbReference type="ChEBI" id="CHEBI:456215"/>
        <dbReference type="ChEBI" id="CHEBI:456216"/>
        <dbReference type="EC" id="4.2.1.136"/>
    </reaction>
</comment>
<dbReference type="HAMAP" id="MF_01966">
    <property type="entry name" value="NADHX_epimerase"/>
    <property type="match status" value="1"/>
</dbReference>
<comment type="caution">
    <text evidence="18">Lacks conserved residue(s) required for the propagation of feature annotation.</text>
</comment>
<keyword evidence="13" id="KW-0511">Multifunctional enzyme</keyword>
<dbReference type="EC" id="4.2.1.136" evidence="19"/>
<evidence type="ECO:0000256" key="17">
    <source>
        <dbReference type="HAMAP-Rule" id="MF_01965"/>
    </source>
</evidence>
<evidence type="ECO:0000256" key="8">
    <source>
        <dbReference type="ARBA" id="ARBA00022857"/>
    </source>
</evidence>
<evidence type="ECO:0000256" key="19">
    <source>
        <dbReference type="PIRNR" id="PIRNR017184"/>
    </source>
</evidence>
<evidence type="ECO:0000259" key="21">
    <source>
        <dbReference type="PROSITE" id="PS51385"/>
    </source>
</evidence>
<evidence type="ECO:0000256" key="1">
    <source>
        <dbReference type="ARBA" id="ARBA00000013"/>
    </source>
</evidence>
<keyword evidence="8 17" id="KW-0521">NADP</keyword>
<keyword evidence="5 18" id="KW-0479">Metal-binding</keyword>
<dbReference type="EC" id="5.1.99.6" evidence="19"/>
<dbReference type="SUPFAM" id="SSF64153">
    <property type="entry name" value="YjeF N-terminal domain-like"/>
    <property type="match status" value="1"/>
</dbReference>
<keyword evidence="9 18" id="KW-0630">Potassium</keyword>
<dbReference type="InterPro" id="IPR004443">
    <property type="entry name" value="YjeF_N_dom"/>
</dbReference>
<feature type="domain" description="YjeF C-terminal" evidence="20">
    <location>
        <begin position="239"/>
        <end position="522"/>
    </location>
</feature>
<dbReference type="CDD" id="cd01171">
    <property type="entry name" value="YXKO-related"/>
    <property type="match status" value="1"/>
</dbReference>
<dbReference type="GO" id="GO:0052855">
    <property type="term" value="F:ADP-dependent NAD(P)H-hydrate dehydratase activity"/>
    <property type="evidence" value="ECO:0007669"/>
    <property type="project" value="UniProtKB-UniRule"/>
</dbReference>
<dbReference type="GO" id="GO:0110051">
    <property type="term" value="P:metabolite repair"/>
    <property type="evidence" value="ECO:0007669"/>
    <property type="project" value="TreeGrafter"/>
</dbReference>
<dbReference type="NCBIfam" id="TIGR00196">
    <property type="entry name" value="yjeF_cterm"/>
    <property type="match status" value="1"/>
</dbReference>
<evidence type="ECO:0000256" key="5">
    <source>
        <dbReference type="ARBA" id="ARBA00022723"/>
    </source>
</evidence>
<keyword evidence="10 17" id="KW-0520">NAD</keyword>
<dbReference type="PIRSF" id="PIRSF017184">
    <property type="entry name" value="Nnr"/>
    <property type="match status" value="1"/>
</dbReference>
<accession>A0A1Y4MYL8</accession>
<dbReference type="InterPro" id="IPR000631">
    <property type="entry name" value="CARKD"/>
</dbReference>
<proteinExistence type="inferred from homology"/>
<comment type="cofactor">
    <cofactor evidence="18 19">
        <name>K(+)</name>
        <dbReference type="ChEBI" id="CHEBI:29103"/>
    </cofactor>
    <text evidence="18 19">Binds 1 potassium ion per subunit.</text>
</comment>
<evidence type="ECO:0000256" key="15">
    <source>
        <dbReference type="ARBA" id="ARBA00048238"/>
    </source>
</evidence>
<keyword evidence="6 17" id="KW-0547">Nucleotide-binding</keyword>
<dbReference type="GO" id="GO:0046496">
    <property type="term" value="P:nicotinamide nucleotide metabolic process"/>
    <property type="evidence" value="ECO:0007669"/>
    <property type="project" value="UniProtKB-UniRule"/>
</dbReference>
<feature type="binding site" evidence="18">
    <location>
        <begin position="143"/>
        <end position="149"/>
    </location>
    <ligand>
        <name>(6S)-NADPHX</name>
        <dbReference type="ChEBI" id="CHEBI:64076"/>
    </ligand>
</feature>
<evidence type="ECO:0000256" key="6">
    <source>
        <dbReference type="ARBA" id="ARBA00022741"/>
    </source>
</evidence>
<comment type="subunit">
    <text evidence="17">Homotetramer.</text>
</comment>
<dbReference type="InterPro" id="IPR017953">
    <property type="entry name" value="Carbohydrate_kinase_pred_CS"/>
</dbReference>
<protein>
    <recommendedName>
        <fullName evidence="19">Bifunctional NAD(P)H-hydrate repair enzyme</fullName>
    </recommendedName>
    <alternativeName>
        <fullName evidence="19">Nicotinamide nucleotide repair protein</fullName>
    </alternativeName>
    <domain>
        <recommendedName>
            <fullName evidence="19">ADP-dependent (S)-NAD(P)H-hydrate dehydratase</fullName>
            <ecNumber evidence="19">4.2.1.136</ecNumber>
        </recommendedName>
        <alternativeName>
            <fullName evidence="19">ADP-dependent NAD(P)HX dehydratase</fullName>
        </alternativeName>
    </domain>
    <domain>
        <recommendedName>
            <fullName evidence="19">NAD(P)H-hydrate epimerase</fullName>
            <ecNumber evidence="19">5.1.99.6</ecNumber>
        </recommendedName>
    </domain>
</protein>
<dbReference type="EMBL" id="NFKP01000013">
    <property type="protein sequence ID" value="OUP68953.1"/>
    <property type="molecule type" value="Genomic_DNA"/>
</dbReference>
<dbReference type="PANTHER" id="PTHR12592:SF0">
    <property type="entry name" value="ATP-DEPENDENT (S)-NAD(P)H-HYDRATE DEHYDRATASE"/>
    <property type="match status" value="1"/>
</dbReference>
<feature type="binding site" evidence="17">
    <location>
        <position position="274"/>
    </location>
    <ligand>
        <name>(6S)-NADPHX</name>
        <dbReference type="ChEBI" id="CHEBI:64076"/>
    </ligand>
</feature>
<evidence type="ECO:0000313" key="23">
    <source>
        <dbReference type="Proteomes" id="UP000196386"/>
    </source>
</evidence>
<organism evidence="22 23">
    <name type="scientific">Anaerotruncus colihominis</name>
    <dbReference type="NCBI Taxonomy" id="169435"/>
    <lineage>
        <taxon>Bacteria</taxon>
        <taxon>Bacillati</taxon>
        <taxon>Bacillota</taxon>
        <taxon>Clostridia</taxon>
        <taxon>Eubacteriales</taxon>
        <taxon>Oscillospiraceae</taxon>
        <taxon>Anaerotruncus</taxon>
    </lineage>
</organism>
<dbReference type="GO" id="GO:0046872">
    <property type="term" value="F:metal ion binding"/>
    <property type="evidence" value="ECO:0007669"/>
    <property type="project" value="UniProtKB-UniRule"/>
</dbReference>
<evidence type="ECO:0000256" key="11">
    <source>
        <dbReference type="ARBA" id="ARBA00023235"/>
    </source>
</evidence>
<sequence>MRRLGARGTGVTTMRIVTSGQMKKIEENALHYALSYERMMENAGSAAAAAIRRRADISGRYITIFCGRGNNGGDGFVAARRLYESGANVAVILTDGAPKTGQAAVMLERIGDMDIAVVAYGENQPYLTQRLAETDILIDAIYGTGFHGELDERHRDICRLINGVDAETYALDIPSGVNADTGWADECAVRADATVVFDSDKPATAMPAAAAWCGEVIVADIGIPPEAHEGIERQFTLVDAAYVFGRLPRRRRDTHKGDYGKLLNVAGSQQYMGAAVLSTLAAMRTGAGYVTLASTKEVCRTVLPLLPEAVMRPLRQNPDGSLSWQAMDELRSAMERATAILIGNGLGTGEDAVRIVSEVLTTASCPVVVDADGINALARNINILKRARCDVILTPHLAELSRLTTLPVEQLKADVLTAGRALACEYGVTVVLKGAYTLTAGPDGRVWINTTGNAGLAKAGSGDVLAGIIGALTAQGHNAPEAAACGVWLHGLAGDYAADSHSQYAMLARDVIDALPLVFADHER</sequence>
<evidence type="ECO:0000256" key="9">
    <source>
        <dbReference type="ARBA" id="ARBA00022958"/>
    </source>
</evidence>
<feature type="binding site" evidence="17">
    <location>
        <position position="463"/>
    </location>
    <ligand>
        <name>(6S)-NADPHX</name>
        <dbReference type="ChEBI" id="CHEBI:64076"/>
    </ligand>
</feature>
<evidence type="ECO:0000256" key="18">
    <source>
        <dbReference type="HAMAP-Rule" id="MF_01966"/>
    </source>
</evidence>
<feature type="binding site" evidence="17">
    <location>
        <begin position="433"/>
        <end position="437"/>
    </location>
    <ligand>
        <name>AMP</name>
        <dbReference type="ChEBI" id="CHEBI:456215"/>
    </ligand>
</feature>
<feature type="binding site" evidence="18">
    <location>
        <position position="175"/>
    </location>
    <ligand>
        <name>K(+)</name>
        <dbReference type="ChEBI" id="CHEBI:29103"/>
    </ligand>
</feature>
<dbReference type="InterPro" id="IPR029056">
    <property type="entry name" value="Ribokinase-like"/>
</dbReference>
<evidence type="ECO:0000256" key="7">
    <source>
        <dbReference type="ARBA" id="ARBA00022840"/>
    </source>
</evidence>
<feature type="domain" description="YjeF N-terminal" evidence="21">
    <location>
        <begin position="22"/>
        <end position="229"/>
    </location>
</feature>
<comment type="function">
    <text evidence="18">Catalyzes the epimerization of the S- and R-forms of NAD(P)HX, a damaged form of NAD(P)H that is a result of enzymatic or heat-dependent hydration. This is a prerequisite for the S-specific NAD(P)H-hydrate dehydratase to allow the repair of both epimers of NAD(P)HX.</text>
</comment>